<evidence type="ECO:0000313" key="12">
    <source>
        <dbReference type="EMBL" id="KAL2065478.1"/>
    </source>
</evidence>
<keyword evidence="5" id="KW-0862">Zinc</keyword>
<keyword evidence="4 8" id="KW-0863">Zinc-finger</keyword>
<dbReference type="PANTHER" id="PTHR46539:SF1">
    <property type="entry name" value="E3 UBIQUITIN-PROTEIN LIGASE ATL42"/>
    <property type="match status" value="1"/>
</dbReference>
<feature type="transmembrane region" description="Helical" evidence="10">
    <location>
        <begin position="28"/>
        <end position="51"/>
    </location>
</feature>
<proteinExistence type="predicted"/>
<dbReference type="EMBL" id="JAZHXI010000012">
    <property type="protein sequence ID" value="KAL2065478.1"/>
    <property type="molecule type" value="Genomic_DNA"/>
</dbReference>
<evidence type="ECO:0000256" key="5">
    <source>
        <dbReference type="ARBA" id="ARBA00022833"/>
    </source>
</evidence>
<feature type="domain" description="RING-type" evidence="11">
    <location>
        <begin position="158"/>
        <end position="200"/>
    </location>
</feature>
<dbReference type="PANTHER" id="PTHR46539">
    <property type="entry name" value="E3 UBIQUITIN-PROTEIN LIGASE ATL42"/>
    <property type="match status" value="1"/>
</dbReference>
<comment type="caution">
    <text evidence="12">The sequence shown here is derived from an EMBL/GenBank/DDBJ whole genome shotgun (WGS) entry which is preliminary data.</text>
</comment>
<evidence type="ECO:0000256" key="10">
    <source>
        <dbReference type="SAM" id="Phobius"/>
    </source>
</evidence>
<accession>A0ABR4C6A5</accession>
<feature type="region of interest" description="Disordered" evidence="9">
    <location>
        <begin position="113"/>
        <end position="150"/>
    </location>
</feature>
<reference evidence="12 13" key="1">
    <citation type="journal article" date="2024" name="Commun. Biol.">
        <title>Comparative genomic analysis of thermophilic fungi reveals convergent evolutionary adaptations and gene losses.</title>
        <authorList>
            <person name="Steindorff A.S."/>
            <person name="Aguilar-Pontes M.V."/>
            <person name="Robinson A.J."/>
            <person name="Andreopoulos B."/>
            <person name="LaButti K."/>
            <person name="Kuo A."/>
            <person name="Mondo S."/>
            <person name="Riley R."/>
            <person name="Otillar R."/>
            <person name="Haridas S."/>
            <person name="Lipzen A."/>
            <person name="Grimwood J."/>
            <person name="Schmutz J."/>
            <person name="Clum A."/>
            <person name="Reid I.D."/>
            <person name="Moisan M.C."/>
            <person name="Butler G."/>
            <person name="Nguyen T.T.M."/>
            <person name="Dewar K."/>
            <person name="Conant G."/>
            <person name="Drula E."/>
            <person name="Henrissat B."/>
            <person name="Hansel C."/>
            <person name="Singer S."/>
            <person name="Hutchinson M.I."/>
            <person name="de Vries R.P."/>
            <person name="Natvig D.O."/>
            <person name="Powell A.J."/>
            <person name="Tsang A."/>
            <person name="Grigoriev I.V."/>
        </authorList>
    </citation>
    <scope>NUCLEOTIDE SEQUENCE [LARGE SCALE GENOMIC DNA]</scope>
    <source>
        <strain evidence="12 13">CBS 494.80</strain>
    </source>
</reference>
<dbReference type="SUPFAM" id="SSF57850">
    <property type="entry name" value="RING/U-box"/>
    <property type="match status" value="1"/>
</dbReference>
<feature type="compositionally biased region" description="Polar residues" evidence="9">
    <location>
        <begin position="272"/>
        <end position="288"/>
    </location>
</feature>
<keyword evidence="7 10" id="KW-0472">Membrane</keyword>
<keyword evidence="3" id="KW-0479">Metal-binding</keyword>
<organism evidence="12 13">
    <name type="scientific">Oculimacula yallundae</name>
    <dbReference type="NCBI Taxonomy" id="86028"/>
    <lineage>
        <taxon>Eukaryota</taxon>
        <taxon>Fungi</taxon>
        <taxon>Dikarya</taxon>
        <taxon>Ascomycota</taxon>
        <taxon>Pezizomycotina</taxon>
        <taxon>Leotiomycetes</taxon>
        <taxon>Helotiales</taxon>
        <taxon>Ploettnerulaceae</taxon>
        <taxon>Oculimacula</taxon>
    </lineage>
</organism>
<keyword evidence="6 10" id="KW-1133">Transmembrane helix</keyword>
<dbReference type="SMART" id="SM00184">
    <property type="entry name" value="RING"/>
    <property type="match status" value="1"/>
</dbReference>
<evidence type="ECO:0000256" key="4">
    <source>
        <dbReference type="ARBA" id="ARBA00022771"/>
    </source>
</evidence>
<comment type="subcellular location">
    <subcellularLocation>
        <location evidence="1">Membrane</location>
    </subcellularLocation>
</comment>
<evidence type="ECO:0000256" key="7">
    <source>
        <dbReference type="ARBA" id="ARBA00023136"/>
    </source>
</evidence>
<dbReference type="Pfam" id="PF13639">
    <property type="entry name" value="zf-RING_2"/>
    <property type="match status" value="1"/>
</dbReference>
<sequence>MSATPTSSSAAATSSIINNGAPLTSLPVTIFIAAFAILFALFALFLVIGIVRRRRNPARYGPRPAVAGRVKQSRRKGLAMAVLESIPVVRFGANNKGSEEGLQKDVELSGGLVDEESGARTSRNSRENEVSTTADLTQPPPSYQPTSKDVEVGKGTECSICIADFVDNEEVRVLPCSHRFHPACIDPWLLNVSGTCPICRYDLQPAQTDAPAEVTSSVSAPAPLLVVPPPTAQRDRTTFRSRLHEIRSAHTGADYISALRHLHRDHERRRPASSSNAADATTQETRPT</sequence>
<name>A0ABR4C6A5_9HELO</name>
<evidence type="ECO:0000259" key="11">
    <source>
        <dbReference type="PROSITE" id="PS50089"/>
    </source>
</evidence>
<dbReference type="PROSITE" id="PS50089">
    <property type="entry name" value="ZF_RING_2"/>
    <property type="match status" value="1"/>
</dbReference>
<evidence type="ECO:0000256" key="9">
    <source>
        <dbReference type="SAM" id="MobiDB-lite"/>
    </source>
</evidence>
<feature type="region of interest" description="Disordered" evidence="9">
    <location>
        <begin position="263"/>
        <end position="288"/>
    </location>
</feature>
<keyword evidence="2 10" id="KW-0812">Transmembrane</keyword>
<dbReference type="Proteomes" id="UP001595075">
    <property type="component" value="Unassembled WGS sequence"/>
</dbReference>
<evidence type="ECO:0000256" key="1">
    <source>
        <dbReference type="ARBA" id="ARBA00004370"/>
    </source>
</evidence>
<dbReference type="InterPro" id="IPR013083">
    <property type="entry name" value="Znf_RING/FYVE/PHD"/>
</dbReference>
<dbReference type="InterPro" id="IPR001841">
    <property type="entry name" value="Znf_RING"/>
</dbReference>
<evidence type="ECO:0000313" key="13">
    <source>
        <dbReference type="Proteomes" id="UP001595075"/>
    </source>
</evidence>
<dbReference type="Gene3D" id="3.30.40.10">
    <property type="entry name" value="Zinc/RING finger domain, C3HC4 (zinc finger)"/>
    <property type="match status" value="1"/>
</dbReference>
<keyword evidence="13" id="KW-1185">Reference proteome</keyword>
<evidence type="ECO:0000256" key="8">
    <source>
        <dbReference type="PROSITE-ProRule" id="PRU00175"/>
    </source>
</evidence>
<evidence type="ECO:0000256" key="6">
    <source>
        <dbReference type="ARBA" id="ARBA00022989"/>
    </source>
</evidence>
<protein>
    <recommendedName>
        <fullName evidence="11">RING-type domain-containing protein</fullName>
    </recommendedName>
</protein>
<evidence type="ECO:0000256" key="3">
    <source>
        <dbReference type="ARBA" id="ARBA00022723"/>
    </source>
</evidence>
<gene>
    <name evidence="12" type="ORF">VTL71DRAFT_3148</name>
</gene>
<dbReference type="CDD" id="cd16454">
    <property type="entry name" value="RING-H2_PA-TM-RING"/>
    <property type="match status" value="1"/>
</dbReference>
<evidence type="ECO:0000256" key="2">
    <source>
        <dbReference type="ARBA" id="ARBA00022692"/>
    </source>
</evidence>